<feature type="compositionally biased region" description="Low complexity" evidence="1">
    <location>
        <begin position="102"/>
        <end position="119"/>
    </location>
</feature>
<evidence type="ECO:0000313" key="2">
    <source>
        <dbReference type="EMBL" id="KAB2573506.1"/>
    </source>
</evidence>
<dbReference type="AlphaFoldDB" id="A0A5N5D6V7"/>
<organism evidence="2 3">
    <name type="scientific">Lasiodiplodia theobromae</name>
    <dbReference type="NCBI Taxonomy" id="45133"/>
    <lineage>
        <taxon>Eukaryota</taxon>
        <taxon>Fungi</taxon>
        <taxon>Dikarya</taxon>
        <taxon>Ascomycota</taxon>
        <taxon>Pezizomycotina</taxon>
        <taxon>Dothideomycetes</taxon>
        <taxon>Dothideomycetes incertae sedis</taxon>
        <taxon>Botryosphaeriales</taxon>
        <taxon>Botryosphaeriaceae</taxon>
        <taxon>Lasiodiplodia</taxon>
    </lineage>
</organism>
<name>A0A5N5D6V7_9PEZI</name>
<keyword evidence="3" id="KW-1185">Reference proteome</keyword>
<comment type="caution">
    <text evidence="2">The sequence shown here is derived from an EMBL/GenBank/DDBJ whole genome shotgun (WGS) entry which is preliminary data.</text>
</comment>
<gene>
    <name evidence="2" type="ORF">DBV05_g7797</name>
</gene>
<feature type="region of interest" description="Disordered" evidence="1">
    <location>
        <begin position="97"/>
        <end position="119"/>
    </location>
</feature>
<evidence type="ECO:0000256" key="1">
    <source>
        <dbReference type="SAM" id="MobiDB-lite"/>
    </source>
</evidence>
<accession>A0A5N5D6V7</accession>
<dbReference type="Proteomes" id="UP000325902">
    <property type="component" value="Unassembled WGS sequence"/>
</dbReference>
<evidence type="ECO:0000313" key="3">
    <source>
        <dbReference type="Proteomes" id="UP000325902"/>
    </source>
</evidence>
<proteinExistence type="predicted"/>
<sequence>MSVVTFNKDTVKLKDPPPNISDIDFYVPDGDAITQKSTALLDGRSTECMVTYTPDPRTKKQLPAENFKVTKGEDFPDYVEVTIRGPTKENEQHVIKASASDGTTTPNGGPPFTATWTKV</sequence>
<protein>
    <submittedName>
        <fullName evidence="2">Uncharacterized protein</fullName>
    </submittedName>
</protein>
<reference evidence="2 3" key="1">
    <citation type="journal article" date="2019" name="Sci. Rep.">
        <title>A multi-omics analysis of the grapevine pathogen Lasiodiplodia theobromae reveals that temperature affects the expression of virulence- and pathogenicity-related genes.</title>
        <authorList>
            <person name="Felix C."/>
            <person name="Meneses R."/>
            <person name="Goncalves M.F.M."/>
            <person name="Tilleman L."/>
            <person name="Duarte A.S."/>
            <person name="Jorrin-Novo J.V."/>
            <person name="Van de Peer Y."/>
            <person name="Deforce D."/>
            <person name="Van Nieuwerburgh F."/>
            <person name="Esteves A.C."/>
            <person name="Alves A."/>
        </authorList>
    </citation>
    <scope>NUCLEOTIDE SEQUENCE [LARGE SCALE GENOMIC DNA]</scope>
    <source>
        <strain evidence="2 3">LA-SOL3</strain>
    </source>
</reference>
<dbReference type="EMBL" id="VCHE01000057">
    <property type="protein sequence ID" value="KAB2573506.1"/>
    <property type="molecule type" value="Genomic_DNA"/>
</dbReference>